<sequence length="155" mass="16635">MVEDHFAGRLDVSQYPYVRDGPPGSSADAVGGAVVHPIPSRQRTSSTRSGNSASPAREDMPFPDPVPSAPHPNPKATTREAATLLPISSTKARATARLHTKRATRAIMAGTATDMVEAVISNSRHPHRRFSPRHRLSTSARTIGALVGVWLRLCL</sequence>
<evidence type="ECO:0000313" key="3">
    <source>
        <dbReference type="Proteomes" id="UP000077684"/>
    </source>
</evidence>
<reference evidence="2" key="1">
    <citation type="submission" date="2016-04" db="EMBL/GenBank/DDBJ databases">
        <authorList>
            <person name="Nguyen H.D."/>
            <person name="Samba Siva P."/>
            <person name="Cullis J."/>
            <person name="Levesque C.A."/>
            <person name="Hambleton S."/>
        </authorList>
    </citation>
    <scope>NUCLEOTIDE SEQUENCE</scope>
    <source>
        <strain evidence="2">DAOMC 236426</strain>
    </source>
</reference>
<comment type="caution">
    <text evidence="2">The sequence shown here is derived from an EMBL/GenBank/DDBJ whole genome shotgun (WGS) entry which is preliminary data.</text>
</comment>
<feature type="compositionally biased region" description="Pro residues" evidence="1">
    <location>
        <begin position="62"/>
        <end position="73"/>
    </location>
</feature>
<dbReference type="Proteomes" id="UP000077684">
    <property type="component" value="Unassembled WGS sequence"/>
</dbReference>
<dbReference type="EMBL" id="LWDE02001490">
    <property type="protein sequence ID" value="KAE8240262.1"/>
    <property type="molecule type" value="Genomic_DNA"/>
</dbReference>
<accession>A0A8X7MM50</accession>
<keyword evidence="3" id="KW-1185">Reference proteome</keyword>
<gene>
    <name evidence="2" type="ORF">A4X06_0g7840</name>
</gene>
<dbReference type="AlphaFoldDB" id="A0A8X7MM50"/>
<name>A0A8X7MM50_9BASI</name>
<feature type="compositionally biased region" description="Polar residues" evidence="1">
    <location>
        <begin position="41"/>
        <end position="54"/>
    </location>
</feature>
<evidence type="ECO:0000313" key="2">
    <source>
        <dbReference type="EMBL" id="KAE8240262.1"/>
    </source>
</evidence>
<organism evidence="2 3">
    <name type="scientific">Tilletia controversa</name>
    <name type="common">dwarf bunt fungus</name>
    <dbReference type="NCBI Taxonomy" id="13291"/>
    <lineage>
        <taxon>Eukaryota</taxon>
        <taxon>Fungi</taxon>
        <taxon>Dikarya</taxon>
        <taxon>Basidiomycota</taxon>
        <taxon>Ustilaginomycotina</taxon>
        <taxon>Exobasidiomycetes</taxon>
        <taxon>Tilletiales</taxon>
        <taxon>Tilletiaceae</taxon>
        <taxon>Tilletia</taxon>
    </lineage>
</organism>
<evidence type="ECO:0000256" key="1">
    <source>
        <dbReference type="SAM" id="MobiDB-lite"/>
    </source>
</evidence>
<feature type="region of interest" description="Disordered" evidence="1">
    <location>
        <begin position="14"/>
        <end position="79"/>
    </location>
</feature>
<reference evidence="2" key="2">
    <citation type="journal article" date="2019" name="IMA Fungus">
        <title>Genome sequencing and comparison of five Tilletia species to identify candidate genes for the detection of regulated species infecting wheat.</title>
        <authorList>
            <person name="Nguyen H.D.T."/>
            <person name="Sultana T."/>
            <person name="Kesanakurti P."/>
            <person name="Hambleton S."/>
        </authorList>
    </citation>
    <scope>NUCLEOTIDE SEQUENCE</scope>
    <source>
        <strain evidence="2">DAOMC 236426</strain>
    </source>
</reference>
<proteinExistence type="predicted"/>
<protein>
    <submittedName>
        <fullName evidence="2">Uncharacterized protein</fullName>
    </submittedName>
</protein>